<dbReference type="InterPro" id="IPR007607">
    <property type="entry name" value="BacA/B"/>
</dbReference>
<gene>
    <name evidence="3" type="ORF">LYSCAS_00830</name>
</gene>
<keyword evidence="4" id="KW-1185">Reference proteome</keyword>
<dbReference type="Pfam" id="PF04519">
    <property type="entry name" value="Bactofilin"/>
    <property type="match status" value="1"/>
</dbReference>
<dbReference type="RefSeq" id="WP_213435094.1">
    <property type="nucleotide sequence ID" value="NZ_AP024545.1"/>
</dbReference>
<feature type="region of interest" description="Disordered" evidence="2">
    <location>
        <begin position="1"/>
        <end position="57"/>
    </location>
</feature>
<sequence>MALWKDQPAPAANKPAPSPAASTEAARFQPETTMPPSTAPASSAPTAVPTAAPPRPAARQVNESLIAADLTIEGKIHGTGHVRIAGQFKGDVNVEGDLTIEKGAKLTGGVRAQKITIAGELEGNIESAQRVDLLESGVLTGDVKAASFTVAAGSRMRGQVEFGWDEKAGSSTTRSSSTDNA</sequence>
<comment type="similarity">
    <text evidence="1">Belongs to the bactofilin family.</text>
</comment>
<accession>A0ABM7Q1G9</accession>
<dbReference type="Proteomes" id="UP000681317">
    <property type="component" value="Chromosome"/>
</dbReference>
<evidence type="ECO:0000313" key="3">
    <source>
        <dbReference type="EMBL" id="BCT91059.1"/>
    </source>
</evidence>
<dbReference type="PANTHER" id="PTHR35024">
    <property type="entry name" value="HYPOTHETICAL CYTOSOLIC PROTEIN"/>
    <property type="match status" value="1"/>
</dbReference>
<feature type="compositionally biased region" description="Low complexity" evidence="2">
    <location>
        <begin position="35"/>
        <end position="50"/>
    </location>
</feature>
<organism evidence="3 4">
    <name type="scientific">Noviluteimonas caseinilytica</name>
    <dbReference type="NCBI Taxonomy" id="2675101"/>
    <lineage>
        <taxon>Bacteria</taxon>
        <taxon>Pseudomonadati</taxon>
        <taxon>Pseudomonadota</taxon>
        <taxon>Gammaproteobacteria</taxon>
        <taxon>Lysobacterales</taxon>
        <taxon>Lysobacteraceae</taxon>
        <taxon>Noviluteimonas</taxon>
    </lineage>
</organism>
<feature type="compositionally biased region" description="Low complexity" evidence="2">
    <location>
        <begin position="8"/>
        <end position="22"/>
    </location>
</feature>
<dbReference type="EMBL" id="AP024545">
    <property type="protein sequence ID" value="BCT91059.1"/>
    <property type="molecule type" value="Genomic_DNA"/>
</dbReference>
<reference evidence="3 4" key="1">
    <citation type="submission" date="2021-03" db="EMBL/GenBank/DDBJ databases">
        <title>Complete Genome Sequences of Two Lysobacter Strains Isolated from Sea Water (Lysobacter caseinilyticus) and Soil (Lysobacter helvus) in South Korea.</title>
        <authorList>
            <person name="Watanabe Y."/>
            <person name="Arakawa K."/>
        </authorList>
    </citation>
    <scope>NUCLEOTIDE SEQUENCE [LARGE SCALE GENOMIC DNA]</scope>
    <source>
        <strain evidence="3 4">KVB24</strain>
    </source>
</reference>
<protein>
    <submittedName>
        <fullName evidence="3">Cell shape determination protein CcmA</fullName>
    </submittedName>
</protein>
<evidence type="ECO:0000256" key="1">
    <source>
        <dbReference type="ARBA" id="ARBA00044755"/>
    </source>
</evidence>
<dbReference type="PANTHER" id="PTHR35024:SF4">
    <property type="entry name" value="POLYMER-FORMING CYTOSKELETAL PROTEIN"/>
    <property type="match status" value="1"/>
</dbReference>
<proteinExistence type="inferred from homology"/>
<evidence type="ECO:0000256" key="2">
    <source>
        <dbReference type="SAM" id="MobiDB-lite"/>
    </source>
</evidence>
<evidence type="ECO:0000313" key="4">
    <source>
        <dbReference type="Proteomes" id="UP000681317"/>
    </source>
</evidence>
<name>A0ABM7Q1G9_9GAMM</name>